<evidence type="ECO:0000313" key="2">
    <source>
        <dbReference type="EMBL" id="TGL20751.1"/>
    </source>
</evidence>
<evidence type="ECO:0000256" key="1">
    <source>
        <dbReference type="SAM" id="Phobius"/>
    </source>
</evidence>
<keyword evidence="3" id="KW-1185">Reference proteome</keyword>
<keyword evidence="1" id="KW-1133">Transmembrane helix</keyword>
<comment type="caution">
    <text evidence="2">The sequence shown here is derived from an EMBL/GenBank/DDBJ whole genome shotgun (WGS) entry which is preliminary data.</text>
</comment>
<dbReference type="EMBL" id="RQFU01000016">
    <property type="protein sequence ID" value="TGL20751.1"/>
    <property type="molecule type" value="Genomic_DNA"/>
</dbReference>
<dbReference type="Proteomes" id="UP000298200">
    <property type="component" value="Unassembled WGS sequence"/>
</dbReference>
<accession>A0ABY2M0R5</accession>
<dbReference type="RefSeq" id="WP_135635259.1">
    <property type="nucleotide sequence ID" value="NZ_RQFU01000016.1"/>
</dbReference>
<keyword evidence="1" id="KW-0472">Membrane</keyword>
<feature type="transmembrane region" description="Helical" evidence="1">
    <location>
        <begin position="39"/>
        <end position="60"/>
    </location>
</feature>
<evidence type="ECO:0000313" key="3">
    <source>
        <dbReference type="Proteomes" id="UP000298200"/>
    </source>
</evidence>
<protein>
    <submittedName>
        <fullName evidence="2">Uncharacterized protein</fullName>
    </submittedName>
</protein>
<sequence>MNSKNRKKWEELLNDSDFESRIIRKTTSRITKQKRTRKMAVSFVFLFLVFLTVTINQWVIEPNEMMSNMSYLLEELSSESIVSFSFD</sequence>
<proteinExistence type="predicted"/>
<organism evidence="2 3">
    <name type="scientific">Leptospira yanagawae</name>
    <dbReference type="NCBI Taxonomy" id="293069"/>
    <lineage>
        <taxon>Bacteria</taxon>
        <taxon>Pseudomonadati</taxon>
        <taxon>Spirochaetota</taxon>
        <taxon>Spirochaetia</taxon>
        <taxon>Leptospirales</taxon>
        <taxon>Leptospiraceae</taxon>
        <taxon>Leptospira</taxon>
    </lineage>
</organism>
<name>A0ABY2M0R5_9LEPT</name>
<reference evidence="3" key="1">
    <citation type="journal article" date="2019" name="PLoS Negl. Trop. Dis.">
        <title>Revisiting the worldwide diversity of Leptospira species in the environment.</title>
        <authorList>
            <person name="Vincent A.T."/>
            <person name="Schiettekatte O."/>
            <person name="Bourhy P."/>
            <person name="Veyrier F.J."/>
            <person name="Picardeau M."/>
        </authorList>
    </citation>
    <scope>NUCLEOTIDE SEQUENCE [LARGE SCALE GENOMIC DNA]</scope>
    <source>
        <strain evidence="3">201800272</strain>
    </source>
</reference>
<keyword evidence="1" id="KW-0812">Transmembrane</keyword>
<gene>
    <name evidence="2" type="ORF">EHQ46_09610</name>
</gene>